<name>A0A7Z1AZQ0_9PSEU</name>
<evidence type="ECO:0000259" key="1">
    <source>
        <dbReference type="PROSITE" id="PS50943"/>
    </source>
</evidence>
<organism evidence="2 3">
    <name type="scientific">Actinophytocola xinjiangensis</name>
    <dbReference type="NCBI Taxonomy" id="485602"/>
    <lineage>
        <taxon>Bacteria</taxon>
        <taxon>Bacillati</taxon>
        <taxon>Actinomycetota</taxon>
        <taxon>Actinomycetes</taxon>
        <taxon>Pseudonocardiales</taxon>
        <taxon>Pseudonocardiaceae</taxon>
    </lineage>
</organism>
<dbReference type="CDD" id="cd00093">
    <property type="entry name" value="HTH_XRE"/>
    <property type="match status" value="1"/>
</dbReference>
<dbReference type="OrthoDB" id="4285266at2"/>
<dbReference type="EMBL" id="MSIF01000003">
    <property type="protein sequence ID" value="OLF12190.1"/>
    <property type="molecule type" value="Genomic_DNA"/>
</dbReference>
<dbReference type="Pfam" id="PF13560">
    <property type="entry name" value="HTH_31"/>
    <property type="match status" value="1"/>
</dbReference>
<keyword evidence="3" id="KW-1185">Reference proteome</keyword>
<comment type="caution">
    <text evidence="2">The sequence shown here is derived from an EMBL/GenBank/DDBJ whole genome shotgun (WGS) entry which is preliminary data.</text>
</comment>
<dbReference type="InterPro" id="IPR001387">
    <property type="entry name" value="Cro/C1-type_HTH"/>
</dbReference>
<dbReference type="SMART" id="SM00530">
    <property type="entry name" value="HTH_XRE"/>
    <property type="match status" value="1"/>
</dbReference>
<dbReference type="Proteomes" id="UP000185696">
    <property type="component" value="Unassembled WGS sequence"/>
</dbReference>
<gene>
    <name evidence="2" type="ORF">BLA60_09320</name>
</gene>
<dbReference type="InterPro" id="IPR043917">
    <property type="entry name" value="DUF5753"/>
</dbReference>
<protein>
    <submittedName>
        <fullName evidence="2">Transcriptional regulator</fullName>
    </submittedName>
</protein>
<dbReference type="InterPro" id="IPR010982">
    <property type="entry name" value="Lambda_DNA-bd_dom_sf"/>
</dbReference>
<feature type="domain" description="HTH cro/C1-type" evidence="1">
    <location>
        <begin position="17"/>
        <end position="71"/>
    </location>
</feature>
<proteinExistence type="predicted"/>
<dbReference type="RefSeq" id="WP_075132381.1">
    <property type="nucleotide sequence ID" value="NZ_MSIF01000003.1"/>
</dbReference>
<evidence type="ECO:0000313" key="2">
    <source>
        <dbReference type="EMBL" id="OLF12190.1"/>
    </source>
</evidence>
<dbReference type="SUPFAM" id="SSF47413">
    <property type="entry name" value="lambda repressor-like DNA-binding domains"/>
    <property type="match status" value="1"/>
</dbReference>
<reference evidence="2 3" key="1">
    <citation type="submission" date="2016-12" db="EMBL/GenBank/DDBJ databases">
        <title>The draft genome sequence of Actinophytocola xinjiangensis.</title>
        <authorList>
            <person name="Wang W."/>
            <person name="Yuan L."/>
        </authorList>
    </citation>
    <scope>NUCLEOTIDE SEQUENCE [LARGE SCALE GENOMIC DNA]</scope>
    <source>
        <strain evidence="2 3">CGMCC 4.4663</strain>
    </source>
</reference>
<sequence length="286" mass="32438">MPPLSPTVASWELVLRLRERRQQLGIEVKEITQTLGFSRNYWSAVENDRKILSEDSLTRLADLFEFDDDEQRELHDLRTGAKQRGWWTRYSGLIDADLQRLYGLECGAEIIRTYENVLIPGLLQTPEYARALMNAGVMVRQVEIDQLVEIRMRRQERLEGDDPLRLTAVIGEASLRQQIGGPAVLRNQLDRLALHIESHPETIDVRVVPFTATTSELFGASTLHLISFAKVGLPTIAWHETVSAKGVIEDPTLVRDLSMSLVDTLERALTRDASLTLIRRCAEELA</sequence>
<accession>A0A7Z1AZQ0</accession>
<dbReference type="Pfam" id="PF19054">
    <property type="entry name" value="DUF5753"/>
    <property type="match status" value="1"/>
</dbReference>
<dbReference type="PROSITE" id="PS50943">
    <property type="entry name" value="HTH_CROC1"/>
    <property type="match status" value="1"/>
</dbReference>
<evidence type="ECO:0000313" key="3">
    <source>
        <dbReference type="Proteomes" id="UP000185696"/>
    </source>
</evidence>
<dbReference type="Gene3D" id="1.10.260.40">
    <property type="entry name" value="lambda repressor-like DNA-binding domains"/>
    <property type="match status" value="1"/>
</dbReference>
<dbReference type="GO" id="GO:0003677">
    <property type="term" value="F:DNA binding"/>
    <property type="evidence" value="ECO:0007669"/>
    <property type="project" value="InterPro"/>
</dbReference>
<dbReference type="AlphaFoldDB" id="A0A7Z1AZQ0"/>